<name>A0A4Q1CHA0_9BACT</name>
<dbReference type="OrthoDB" id="9795306at2"/>
<dbReference type="Gene3D" id="3.10.180.10">
    <property type="entry name" value="2,3-Dihydroxybiphenyl 1,2-Dioxygenase, domain 1"/>
    <property type="match status" value="1"/>
</dbReference>
<gene>
    <name evidence="2" type="ORF">ESA94_13560</name>
</gene>
<dbReference type="CDD" id="cd06588">
    <property type="entry name" value="PhnB_like"/>
    <property type="match status" value="1"/>
</dbReference>
<keyword evidence="3" id="KW-1185">Reference proteome</keyword>
<dbReference type="Pfam" id="PF00903">
    <property type="entry name" value="Glyoxalase"/>
    <property type="match status" value="1"/>
</dbReference>
<dbReference type="PANTHER" id="PTHR33990">
    <property type="entry name" value="PROTEIN YJDN-RELATED"/>
    <property type="match status" value="1"/>
</dbReference>
<dbReference type="Proteomes" id="UP000290204">
    <property type="component" value="Unassembled WGS sequence"/>
</dbReference>
<evidence type="ECO:0000259" key="1">
    <source>
        <dbReference type="Pfam" id="PF00903"/>
    </source>
</evidence>
<organism evidence="2 3">
    <name type="scientific">Lacibacter luteus</name>
    <dbReference type="NCBI Taxonomy" id="2508719"/>
    <lineage>
        <taxon>Bacteria</taxon>
        <taxon>Pseudomonadati</taxon>
        <taxon>Bacteroidota</taxon>
        <taxon>Chitinophagia</taxon>
        <taxon>Chitinophagales</taxon>
        <taxon>Chitinophagaceae</taxon>
        <taxon>Lacibacter</taxon>
    </lineage>
</organism>
<dbReference type="InterPro" id="IPR028973">
    <property type="entry name" value="PhnB-like"/>
</dbReference>
<reference evidence="2 3" key="1">
    <citation type="submission" date="2019-01" db="EMBL/GenBank/DDBJ databases">
        <title>Lacibacter sp. strain TTM-7.</title>
        <authorList>
            <person name="Chen W.-M."/>
        </authorList>
    </citation>
    <scope>NUCLEOTIDE SEQUENCE [LARGE SCALE GENOMIC DNA]</scope>
    <source>
        <strain evidence="2 3">TTM-7</strain>
    </source>
</reference>
<evidence type="ECO:0000313" key="2">
    <source>
        <dbReference type="EMBL" id="RXK59453.1"/>
    </source>
</evidence>
<proteinExistence type="predicted"/>
<dbReference type="AlphaFoldDB" id="A0A4Q1CHA0"/>
<sequence length="135" mass="14884">MVPYLNFNGNAGEALAFYSKALNGAVEFQQTFGESPMEVPAEAKDFIMHATFRAGDLTFMVSDCMPGQPVAGGSNLSLSIHFTDLDSINKTFAALSEGGTVTMELQDTFWGARFGMLNDKYGFQWMFNYDYPKEG</sequence>
<comment type="caution">
    <text evidence="2">The sequence shown here is derived from an EMBL/GenBank/DDBJ whole genome shotgun (WGS) entry which is preliminary data.</text>
</comment>
<accession>A0A4Q1CHA0</accession>
<dbReference type="SUPFAM" id="SSF54593">
    <property type="entry name" value="Glyoxalase/Bleomycin resistance protein/Dihydroxybiphenyl dioxygenase"/>
    <property type="match status" value="1"/>
</dbReference>
<dbReference type="InterPro" id="IPR029068">
    <property type="entry name" value="Glyas_Bleomycin-R_OHBP_Dase"/>
</dbReference>
<dbReference type="PANTHER" id="PTHR33990:SF1">
    <property type="entry name" value="PROTEIN YJDN"/>
    <property type="match status" value="1"/>
</dbReference>
<feature type="domain" description="Glyoxalase/fosfomycin resistance/dioxygenase" evidence="1">
    <location>
        <begin position="9"/>
        <end position="127"/>
    </location>
</feature>
<dbReference type="EMBL" id="SDHW01000004">
    <property type="protein sequence ID" value="RXK59453.1"/>
    <property type="molecule type" value="Genomic_DNA"/>
</dbReference>
<protein>
    <submittedName>
        <fullName evidence="2">VOC family protein</fullName>
    </submittedName>
</protein>
<dbReference type="InterPro" id="IPR004360">
    <property type="entry name" value="Glyas_Fos-R_dOase_dom"/>
</dbReference>
<evidence type="ECO:0000313" key="3">
    <source>
        <dbReference type="Proteomes" id="UP000290204"/>
    </source>
</evidence>